<comment type="caution">
    <text evidence="2">The sequence shown here is derived from an EMBL/GenBank/DDBJ whole genome shotgun (WGS) entry which is preliminary data.</text>
</comment>
<proteinExistence type="predicted"/>
<dbReference type="Proteomes" id="UP000279994">
    <property type="component" value="Unassembled WGS sequence"/>
</dbReference>
<feature type="region of interest" description="Disordered" evidence="1">
    <location>
        <begin position="671"/>
        <end position="701"/>
    </location>
</feature>
<protein>
    <submittedName>
        <fullName evidence="2">Uncharacterized protein</fullName>
    </submittedName>
</protein>
<reference evidence="2 3" key="1">
    <citation type="submission" date="2018-11" db="EMBL/GenBank/DDBJ databases">
        <authorList>
            <person name="Li F."/>
        </authorList>
    </citation>
    <scope>NUCLEOTIDE SEQUENCE [LARGE SCALE GENOMIC DNA]</scope>
    <source>
        <strain evidence="2 3">Gsoil 818</strain>
    </source>
</reference>
<sequence length="1015" mass="108268">MALKQDNLNDSYGLGRGITPNFEIWYDDSLPNQTRVIANANALIAAVETEFTVTTGWFNTPSGKFGASHRQRVLLNRGGGSGANNSGYGNDINLDSLGTGGVTAAVAAEQVKMVWMNEWVEILMSLTNGKWNAGDSSGEALSQYCGIVRFQQGHYAYYGSWVATWLNTAGRPDWVTSTEGTDGNAVSFGCALGFLYYLNTQLGFSINEIIAAYDTNLMKTYNALTGDPGNPFPFFASLLERAYPSSSTATIPGPVSDDPFPIAALSFLADKNTFGRDEVQDIITTSAGRWPRAFWLAVDGFSQASYQSLGIAPAPLSGPFASMAGVTLTQRPDIDYENATHPRQPQRIRIPYDVTFSSTALAGFPSSGSTTKELDGSVAAGGTTVPGGQASMLFELVAGSDPYFTNIDPSQNNVFYLSQDVRVFTATPDLNGTPVPGGPAFTSPTPAGAYGYVQSLLGWLNTTYSDPTGTDPFTSVLPGQGGALTGDSSVTPFTVDWSHFPPRLAQNFNFAIARVRLRGTAGPSGAANGTKVFFRLWSTSTADTDYQPTTTYLSDNDAAGQPGRPRAGAGHTTLPFFATGNNGASADYAAGGPNNKDVTIATGDSVWVYYGCFLNVYDGGNVVDGRPVQQWLNGTHHCLVAQIAYDDTPLFTGESPQSSDKLAQRNLQVTVSDNPGPAETHRVPQTFDLRPSAPDPTGTARPDELMIDWGRVPTGSTAHIFWPAVQAQEVLDLADALYATHTLKVVDTNTIACEVTGGVSYIPIPARSGDNFAGLFTVDLPVGIHAGEEYSIVVRRLTDKEAPPPVEIRTLPANVNGKGKGKGDKGVTVAELEGTKRPGGDGRKRPLGGWRVVTGTFQVTIPVSTPDHMLFAEENTLAILRWRLLNRPLTDRWVPVLKRLVEYVAARVDGLGGDASSIEPSPNGVPISLALGDRDHGHEHGRVVRGKVSEVRYDCNGAFEGLVLGACACGCEKGHAVRSCSRGIARIVLRALRHDLTVSLVLAHEGGHVERISVE</sequence>
<feature type="region of interest" description="Disordered" evidence="1">
    <location>
        <begin position="807"/>
        <end position="826"/>
    </location>
</feature>
<keyword evidence="3" id="KW-1185">Reference proteome</keyword>
<dbReference type="RefSeq" id="WP_123225192.1">
    <property type="nucleotide sequence ID" value="NZ_RJSF01000048.1"/>
</dbReference>
<evidence type="ECO:0000313" key="2">
    <source>
        <dbReference type="EMBL" id="RNM11503.1"/>
    </source>
</evidence>
<evidence type="ECO:0000256" key="1">
    <source>
        <dbReference type="SAM" id="MobiDB-lite"/>
    </source>
</evidence>
<organism evidence="2 3">
    <name type="scientific">Nocardioides pocheonensis</name>
    <dbReference type="NCBI Taxonomy" id="661485"/>
    <lineage>
        <taxon>Bacteria</taxon>
        <taxon>Bacillati</taxon>
        <taxon>Actinomycetota</taxon>
        <taxon>Actinomycetes</taxon>
        <taxon>Propionibacteriales</taxon>
        <taxon>Nocardioidaceae</taxon>
        <taxon>Nocardioides</taxon>
    </lineage>
</organism>
<dbReference type="EMBL" id="RJSF01000048">
    <property type="protein sequence ID" value="RNM11503.1"/>
    <property type="molecule type" value="Genomic_DNA"/>
</dbReference>
<dbReference type="OrthoDB" id="5088636at2"/>
<accession>A0A3N0GGB2</accession>
<evidence type="ECO:0000313" key="3">
    <source>
        <dbReference type="Proteomes" id="UP000279994"/>
    </source>
</evidence>
<feature type="compositionally biased region" description="Low complexity" evidence="1">
    <location>
        <begin position="558"/>
        <end position="570"/>
    </location>
</feature>
<feature type="region of interest" description="Disordered" evidence="1">
    <location>
        <begin position="552"/>
        <end position="571"/>
    </location>
</feature>
<gene>
    <name evidence="2" type="ORF">EFL26_22605</name>
</gene>
<name>A0A3N0GGB2_9ACTN</name>
<dbReference type="AlphaFoldDB" id="A0A3N0GGB2"/>